<dbReference type="PROSITE" id="PS01180">
    <property type="entry name" value="CUB"/>
    <property type="match status" value="1"/>
</dbReference>
<sequence length="565" mass="63089">MTLCNGIWISILVCLSSQVISAYHNDFVTIRMKMNLSKLDDRSGNNGDTLRCDNKSKRSFQLRFQPHDTMPRLFWHKLEQKQETTPTTTEMEMEMEMETPPATLTSEQEATTMPMEEMPSPSNDLPTSDATTTMTSTNPSFNSTTITSQSPSIVTTFTTIMKPTPGLPTKWSEKLKNLFFGSPGQIHLLQKHSDSRNKIKSKGFLSLFEVIKFDNSKCNVSMGEIRSMEGVCYHEFECKSFGGIATERCADGAGVCCIFLTGCGDTTDQPIAYFESPKYPQPVHEMLICVLIINLRKNVQQLRLDFLTFELSRPTDGDCLEDQFTISGQNINFEVPTLCGINTGHHIYLHVSSSLDGKIYLSFFAKVPSGARIFNIKISQLEARGNIAPDGCLQYYTESEGIVKSFNYDIESTAIANKQATYLNNLNYVICIKRSKNSCTVKYVVERGVDIRGNGEQMDFQIVNKDEDENDLVPDGQAGAGIFNCPYDFIAINQVRLCGERFNDGTDNEDFTMNALVRDVAAGPIILPFRSDNIPVDIDVSGDDDGGGDEVKKEKVEVVYEALKL</sequence>
<evidence type="ECO:0000256" key="3">
    <source>
        <dbReference type="SAM" id="MobiDB-lite"/>
    </source>
</evidence>
<evidence type="ECO:0000259" key="5">
    <source>
        <dbReference type="PROSITE" id="PS01180"/>
    </source>
</evidence>
<dbReference type="EMBL" id="CCAG010019322">
    <property type="status" value="NOT_ANNOTATED_CDS"/>
    <property type="molecule type" value="Genomic_DNA"/>
</dbReference>
<evidence type="ECO:0000256" key="2">
    <source>
        <dbReference type="PROSITE-ProRule" id="PRU00059"/>
    </source>
</evidence>
<evidence type="ECO:0000256" key="4">
    <source>
        <dbReference type="SAM" id="SignalP"/>
    </source>
</evidence>
<feature type="signal peptide" evidence="4">
    <location>
        <begin position="1"/>
        <end position="22"/>
    </location>
</feature>
<proteinExistence type="predicted"/>
<dbReference type="InterPro" id="IPR000859">
    <property type="entry name" value="CUB_dom"/>
</dbReference>
<name>A0A1B0GB62_GLOMM</name>
<dbReference type="STRING" id="37546.A0A1B0GB62"/>
<dbReference type="InterPro" id="IPR035914">
    <property type="entry name" value="Sperma_CUB_dom_sf"/>
</dbReference>
<evidence type="ECO:0000313" key="7">
    <source>
        <dbReference type="Proteomes" id="UP000092444"/>
    </source>
</evidence>
<feature type="domain" description="CUB" evidence="5">
    <location>
        <begin position="263"/>
        <end position="381"/>
    </location>
</feature>
<dbReference type="Pfam" id="PF26080">
    <property type="entry name" value="CUB_animal"/>
    <property type="match status" value="1"/>
</dbReference>
<accession>A0A1B0GB62</accession>
<keyword evidence="4" id="KW-0732">Signal</keyword>
<dbReference type="PhylomeDB" id="A0A1B0GB62"/>
<feature type="chain" id="PRO_5008408102" description="CUB domain-containing protein" evidence="4">
    <location>
        <begin position="23"/>
        <end position="565"/>
    </location>
</feature>
<dbReference type="InterPro" id="IPR058698">
    <property type="entry name" value="CUB_metazoa"/>
</dbReference>
<dbReference type="Pfam" id="PF00431">
    <property type="entry name" value="CUB"/>
    <property type="match status" value="1"/>
</dbReference>
<reference evidence="6" key="1">
    <citation type="submission" date="2020-05" db="UniProtKB">
        <authorList>
            <consortium name="EnsemblMetazoa"/>
        </authorList>
    </citation>
    <scope>IDENTIFICATION</scope>
    <source>
        <strain evidence="6">Yale</strain>
    </source>
</reference>
<evidence type="ECO:0000256" key="1">
    <source>
        <dbReference type="ARBA" id="ARBA00023157"/>
    </source>
</evidence>
<organism evidence="6 7">
    <name type="scientific">Glossina morsitans morsitans</name>
    <name type="common">Savannah tsetse fly</name>
    <dbReference type="NCBI Taxonomy" id="37546"/>
    <lineage>
        <taxon>Eukaryota</taxon>
        <taxon>Metazoa</taxon>
        <taxon>Ecdysozoa</taxon>
        <taxon>Arthropoda</taxon>
        <taxon>Hexapoda</taxon>
        <taxon>Insecta</taxon>
        <taxon>Pterygota</taxon>
        <taxon>Neoptera</taxon>
        <taxon>Endopterygota</taxon>
        <taxon>Diptera</taxon>
        <taxon>Brachycera</taxon>
        <taxon>Muscomorpha</taxon>
        <taxon>Hippoboscoidea</taxon>
        <taxon>Glossinidae</taxon>
        <taxon>Glossina</taxon>
    </lineage>
</organism>
<dbReference type="SUPFAM" id="SSF49854">
    <property type="entry name" value="Spermadhesin, CUB domain"/>
    <property type="match status" value="1"/>
</dbReference>
<feature type="compositionally biased region" description="Low complexity" evidence="3">
    <location>
        <begin position="127"/>
        <end position="147"/>
    </location>
</feature>
<dbReference type="PANTHER" id="PTHR33236:SF11">
    <property type="entry name" value="CUB DOMAIN-CONTAINING PROTEIN"/>
    <property type="match status" value="1"/>
</dbReference>
<dbReference type="Proteomes" id="UP000092444">
    <property type="component" value="Unassembled WGS sequence"/>
</dbReference>
<dbReference type="AlphaFoldDB" id="A0A1B0GB62"/>
<protein>
    <recommendedName>
        <fullName evidence="5">CUB domain-containing protein</fullName>
    </recommendedName>
</protein>
<keyword evidence="1" id="KW-1015">Disulfide bond</keyword>
<dbReference type="EnsemblMetazoa" id="GMOY010546-RA">
    <property type="protein sequence ID" value="GMOY010546-PA"/>
    <property type="gene ID" value="GMOY010546"/>
</dbReference>
<keyword evidence="7" id="KW-1185">Reference proteome</keyword>
<comment type="caution">
    <text evidence="2">Lacks conserved residue(s) required for the propagation of feature annotation.</text>
</comment>
<dbReference type="VEuPathDB" id="VectorBase:GMOY010546"/>
<evidence type="ECO:0000313" key="6">
    <source>
        <dbReference type="EnsemblMetazoa" id="GMOY010546-PA"/>
    </source>
</evidence>
<feature type="region of interest" description="Disordered" evidence="3">
    <location>
        <begin position="114"/>
        <end position="147"/>
    </location>
</feature>
<dbReference type="PANTHER" id="PTHR33236">
    <property type="entry name" value="INTRAFLAGELLAR TRANSPORT PROTEIN 122 FAMILY PROTEIN-RELATED"/>
    <property type="match status" value="1"/>
</dbReference>
<dbReference type="Gene3D" id="2.60.120.290">
    <property type="entry name" value="Spermadhesin, CUB domain"/>
    <property type="match status" value="1"/>
</dbReference>